<feature type="transmembrane region" description="Helical" evidence="2">
    <location>
        <begin position="95"/>
        <end position="114"/>
    </location>
</feature>
<comment type="caution">
    <text evidence="4">The sequence shown here is derived from an EMBL/GenBank/DDBJ whole genome shotgun (WGS) entry which is preliminary data.</text>
</comment>
<feature type="region of interest" description="Disordered" evidence="1">
    <location>
        <begin position="766"/>
        <end position="806"/>
    </location>
</feature>
<accession>A0A438FQF8</accession>
<name>A0A438FQF8_VITVI</name>
<evidence type="ECO:0000256" key="2">
    <source>
        <dbReference type="SAM" id="Phobius"/>
    </source>
</evidence>
<feature type="region of interest" description="Disordered" evidence="1">
    <location>
        <begin position="616"/>
        <end position="637"/>
    </location>
</feature>
<reference evidence="4 5" key="1">
    <citation type="journal article" date="2018" name="PLoS Genet.">
        <title>Population sequencing reveals clonal diversity and ancestral inbreeding in the grapevine cultivar Chardonnay.</title>
        <authorList>
            <person name="Roach M.J."/>
            <person name="Johnson D.L."/>
            <person name="Bohlmann J."/>
            <person name="van Vuuren H.J."/>
            <person name="Jones S.J."/>
            <person name="Pretorius I.S."/>
            <person name="Schmidt S.A."/>
            <person name="Borneman A.R."/>
        </authorList>
    </citation>
    <scope>NUCLEOTIDE SEQUENCE [LARGE SCALE GENOMIC DNA]</scope>
    <source>
        <strain evidence="5">cv. Chardonnay</strain>
        <tissue evidence="4">Leaf</tissue>
    </source>
</reference>
<dbReference type="InterPro" id="IPR053134">
    <property type="entry name" value="RNA-dir_DNA_polymerase"/>
</dbReference>
<evidence type="ECO:0000259" key="3">
    <source>
        <dbReference type="Pfam" id="PF00078"/>
    </source>
</evidence>
<feature type="compositionally biased region" description="Acidic residues" evidence="1">
    <location>
        <begin position="794"/>
        <end position="806"/>
    </location>
</feature>
<dbReference type="CDD" id="cd01647">
    <property type="entry name" value="RT_LTR"/>
    <property type="match status" value="1"/>
</dbReference>
<organism evidence="4 5">
    <name type="scientific">Vitis vinifera</name>
    <name type="common">Grape</name>
    <dbReference type="NCBI Taxonomy" id="29760"/>
    <lineage>
        <taxon>Eukaryota</taxon>
        <taxon>Viridiplantae</taxon>
        <taxon>Streptophyta</taxon>
        <taxon>Embryophyta</taxon>
        <taxon>Tracheophyta</taxon>
        <taxon>Spermatophyta</taxon>
        <taxon>Magnoliopsida</taxon>
        <taxon>eudicotyledons</taxon>
        <taxon>Gunneridae</taxon>
        <taxon>Pentapetalae</taxon>
        <taxon>rosids</taxon>
        <taxon>Vitales</taxon>
        <taxon>Vitaceae</taxon>
        <taxon>Viteae</taxon>
        <taxon>Vitis</taxon>
    </lineage>
</organism>
<feature type="region of interest" description="Disordered" evidence="1">
    <location>
        <begin position="698"/>
        <end position="746"/>
    </location>
</feature>
<evidence type="ECO:0000256" key="1">
    <source>
        <dbReference type="SAM" id="MobiDB-lite"/>
    </source>
</evidence>
<dbReference type="InterPro" id="IPR000477">
    <property type="entry name" value="RT_dom"/>
</dbReference>
<keyword evidence="2" id="KW-0812">Transmembrane</keyword>
<gene>
    <name evidence="4" type="primary">CSI3_1</name>
    <name evidence="4" type="ORF">CK203_062596</name>
</gene>
<dbReference type="AlphaFoldDB" id="A0A438FQF8"/>
<feature type="domain" description="Reverse transcriptase" evidence="3">
    <location>
        <begin position="309"/>
        <end position="361"/>
    </location>
</feature>
<feature type="compositionally biased region" description="Polar residues" evidence="1">
    <location>
        <begin position="767"/>
        <end position="778"/>
    </location>
</feature>
<dbReference type="Gene3D" id="3.30.200.20">
    <property type="entry name" value="Phosphorylase Kinase, domain 1"/>
    <property type="match status" value="1"/>
</dbReference>
<dbReference type="PANTHER" id="PTHR24559">
    <property type="entry name" value="TRANSPOSON TY3-I GAG-POL POLYPROTEIN"/>
    <property type="match status" value="1"/>
</dbReference>
<dbReference type="InterPro" id="IPR043502">
    <property type="entry name" value="DNA/RNA_pol_sf"/>
</dbReference>
<feature type="compositionally biased region" description="Basic and acidic residues" evidence="1">
    <location>
        <begin position="619"/>
        <end position="635"/>
    </location>
</feature>
<dbReference type="Proteomes" id="UP000288805">
    <property type="component" value="Unassembled WGS sequence"/>
</dbReference>
<dbReference type="InterPro" id="IPR043128">
    <property type="entry name" value="Rev_trsase/Diguanyl_cyclase"/>
</dbReference>
<feature type="compositionally biased region" description="Polar residues" evidence="1">
    <location>
        <begin position="707"/>
        <end position="720"/>
    </location>
</feature>
<dbReference type="Pfam" id="PF00078">
    <property type="entry name" value="RVT_1"/>
    <property type="match status" value="1"/>
</dbReference>
<dbReference type="PANTHER" id="PTHR24559:SF457">
    <property type="entry name" value="RNA-DIRECTED DNA POLYMERASE HOMOLOG"/>
    <property type="match status" value="1"/>
</dbReference>
<dbReference type="Gene3D" id="3.30.70.270">
    <property type="match status" value="1"/>
</dbReference>
<sequence>MPMGDDTFGVSASVMIAPPSPDRDNLFSLCFPNRTIDFGVVIELADMIDGVAPHDEYRDEMDMLVLVSFLMQFSVNLSHHWSFLEYLSSRSLKRIRLFLLPSFLLLLFLLLIFMDLSIYEYSSISCDDVSLLAPYSSTSQILDIDDEIAQYDSDERATPTVGDVEIVDFNTVDQPKELKIGSSLSIDERDNLIHLLRSYLDVFTWSCEDMPCLDPSIVQHHLPTLPHARPDSKARVCVDFKDFNKASPKDDFPPSYIDLLVDNTIGHLMLSFMDGFSGYNQILMALEDREKTTFIIEWGTYCYKFMGVEVYVDDMIVKSRDKADHLETPERFFQRIRKFKLRLNPKKCIFSVSSGKLLGYMVNLRFEMKRRCAQVIERIVEDKLKQKRFKREMSTQEKRNFQIKAFKHRIVVDPKYAEKTWNILEYAIHEICNPNDKALEEDVVSALTRVLGEDTSEGKKNASCALHQLLKHFFSVGDVLIGNAQCCFAFFALVDSLNSMDLDETDVADALEVVSLLARMKQSVNFTYSLWYALVEAPQAWSPLCAAWLRDLLLCKIRFLPYSRSPKKEKKTDGDVEKDRELNVGAVVRNIVIVDNQDGTKRDACTDKSEIAGLISNTEKQETETKPEADPKATRNEPITKIVVDGAQFVYNGKEVVGNEDQVGENGVESTIGNPTLELKQSVNNLTHVNAQGAELGNVVSDKSESPESTDLSSFLNPTTKLDKTNHYLDEDDEEGEIESSTIDEEYKGIVLEGSKATKHSLEELGQVSSRGSHSGVENSRDHSQRIGGQIISDSDEEVDTDEEGDGKELFDSAALPALLKAITSASFDHGTIIITSPKGSGLFSVDRSAELGSANRLGHYPEDSIVGQVLYRSTLLAGRQTGEEFSLEIAKRRAMQLEAGEKRMAFALVALIDQLLSISKTGLLNQVKMCLNFFIRWINQGIEVQHAQFSSLKRNPLSEIPEPEIFYGSVGHLQRNQSSDSQVNLLNSHTSSEIEDKSHAWLTSTAPVWSLPPSRETSQRESRYYEFLGKGAFETVYKAFDEVDGIEVA</sequence>
<keyword evidence="2" id="KW-0472">Membrane</keyword>
<evidence type="ECO:0000313" key="4">
    <source>
        <dbReference type="EMBL" id="RVW62182.1"/>
    </source>
</evidence>
<proteinExistence type="predicted"/>
<feature type="compositionally biased region" description="Acidic residues" evidence="1">
    <location>
        <begin position="730"/>
        <end position="744"/>
    </location>
</feature>
<protein>
    <submittedName>
        <fullName evidence="4">Protein cellulose synthase interactive 3</fullName>
    </submittedName>
</protein>
<feature type="transmembrane region" description="Helical" evidence="2">
    <location>
        <begin position="63"/>
        <end position="83"/>
    </location>
</feature>
<dbReference type="EMBL" id="QGNW01000784">
    <property type="protein sequence ID" value="RVW62182.1"/>
    <property type="molecule type" value="Genomic_DNA"/>
</dbReference>
<dbReference type="SUPFAM" id="SSF56672">
    <property type="entry name" value="DNA/RNA polymerases"/>
    <property type="match status" value="1"/>
</dbReference>
<keyword evidence="2" id="KW-1133">Transmembrane helix</keyword>
<evidence type="ECO:0000313" key="5">
    <source>
        <dbReference type="Proteomes" id="UP000288805"/>
    </source>
</evidence>